<dbReference type="EMBL" id="JALJOV010001856">
    <property type="protein sequence ID" value="KAK9839552.1"/>
    <property type="molecule type" value="Genomic_DNA"/>
</dbReference>
<dbReference type="Pfam" id="PF01370">
    <property type="entry name" value="Epimerase"/>
    <property type="match status" value="1"/>
</dbReference>
<gene>
    <name evidence="3" type="ORF">WJX84_008167</name>
</gene>
<dbReference type="SUPFAM" id="SSF51735">
    <property type="entry name" value="NAD(P)-binding Rossmann-fold domains"/>
    <property type="match status" value="1"/>
</dbReference>
<dbReference type="Gene3D" id="3.40.50.720">
    <property type="entry name" value="NAD(P)-binding Rossmann-like Domain"/>
    <property type="match status" value="1"/>
</dbReference>
<keyword evidence="4" id="KW-1185">Reference proteome</keyword>
<feature type="domain" description="NAD-dependent epimerase/dehydratase" evidence="2">
    <location>
        <begin position="3"/>
        <end position="123"/>
    </location>
</feature>
<dbReference type="GO" id="GO:0005737">
    <property type="term" value="C:cytoplasm"/>
    <property type="evidence" value="ECO:0007669"/>
    <property type="project" value="TreeGrafter"/>
</dbReference>
<reference evidence="3 4" key="1">
    <citation type="journal article" date="2024" name="Nat. Commun.">
        <title>Phylogenomics reveals the evolutionary origins of lichenization in chlorophyte algae.</title>
        <authorList>
            <person name="Puginier C."/>
            <person name="Libourel C."/>
            <person name="Otte J."/>
            <person name="Skaloud P."/>
            <person name="Haon M."/>
            <person name="Grisel S."/>
            <person name="Petersen M."/>
            <person name="Berrin J.G."/>
            <person name="Delaux P.M."/>
            <person name="Dal Grande F."/>
            <person name="Keller J."/>
        </authorList>
    </citation>
    <scope>NUCLEOTIDE SEQUENCE [LARGE SCALE GENOMIC DNA]</scope>
    <source>
        <strain evidence="3 4">SAG 2523</strain>
    </source>
</reference>
<dbReference type="Proteomes" id="UP001485043">
    <property type="component" value="Unassembled WGS sequence"/>
</dbReference>
<dbReference type="InterPro" id="IPR001509">
    <property type="entry name" value="Epimerase_deHydtase"/>
</dbReference>
<evidence type="ECO:0000313" key="4">
    <source>
        <dbReference type="Proteomes" id="UP001485043"/>
    </source>
</evidence>
<accession>A0AAW1S1V2</accession>
<evidence type="ECO:0000256" key="1">
    <source>
        <dbReference type="SAM" id="MobiDB-lite"/>
    </source>
</evidence>
<dbReference type="PANTHER" id="PTHR48079:SF6">
    <property type="entry name" value="NAD(P)-BINDING DOMAIN-CONTAINING PROTEIN-RELATED"/>
    <property type="match status" value="1"/>
</dbReference>
<protein>
    <recommendedName>
        <fullName evidence="2">NAD-dependent epimerase/dehydratase domain-containing protein</fullName>
    </recommendedName>
</protein>
<sequence length="155" mass="16290">MKVFMTGATGFVGSRVLPRLLQAGHEVIALVRNEKAAAQLKVKGAEPVLGDLESLDTIAQAARQADAVVHLAFIHDFNNFEASCAVDIRVMDTILGSLAGTGKPFVVTSASSVIGDTGDALAPETAPDAGRNPRQSEAGVIKVRQIKINRGREIS</sequence>
<organism evidence="3 4">
    <name type="scientific">Apatococcus fuscideae</name>
    <dbReference type="NCBI Taxonomy" id="2026836"/>
    <lineage>
        <taxon>Eukaryota</taxon>
        <taxon>Viridiplantae</taxon>
        <taxon>Chlorophyta</taxon>
        <taxon>core chlorophytes</taxon>
        <taxon>Trebouxiophyceae</taxon>
        <taxon>Chlorellales</taxon>
        <taxon>Chlorellaceae</taxon>
        <taxon>Apatococcus</taxon>
    </lineage>
</organism>
<evidence type="ECO:0000313" key="3">
    <source>
        <dbReference type="EMBL" id="KAK9839552.1"/>
    </source>
</evidence>
<feature type="region of interest" description="Disordered" evidence="1">
    <location>
        <begin position="117"/>
        <end position="136"/>
    </location>
</feature>
<dbReference type="AlphaFoldDB" id="A0AAW1S1V2"/>
<dbReference type="PANTHER" id="PTHR48079">
    <property type="entry name" value="PROTEIN YEEZ"/>
    <property type="match status" value="1"/>
</dbReference>
<dbReference type="GO" id="GO:0004029">
    <property type="term" value="F:aldehyde dehydrogenase (NAD+) activity"/>
    <property type="evidence" value="ECO:0007669"/>
    <property type="project" value="TreeGrafter"/>
</dbReference>
<dbReference type="InterPro" id="IPR051783">
    <property type="entry name" value="NAD(P)-dependent_oxidoreduct"/>
</dbReference>
<name>A0AAW1S1V2_9CHLO</name>
<proteinExistence type="predicted"/>
<comment type="caution">
    <text evidence="3">The sequence shown here is derived from an EMBL/GenBank/DDBJ whole genome shotgun (WGS) entry which is preliminary data.</text>
</comment>
<dbReference type="InterPro" id="IPR036291">
    <property type="entry name" value="NAD(P)-bd_dom_sf"/>
</dbReference>
<evidence type="ECO:0000259" key="2">
    <source>
        <dbReference type="Pfam" id="PF01370"/>
    </source>
</evidence>